<gene>
    <name evidence="2" type="ORF">PENSUB_13118</name>
</gene>
<dbReference type="Proteomes" id="UP000186955">
    <property type="component" value="Unassembled WGS sequence"/>
</dbReference>
<dbReference type="AlphaFoldDB" id="A0A1Q5ST05"/>
<comment type="caution">
    <text evidence="2">The sequence shown here is derived from an EMBL/GenBank/DDBJ whole genome shotgun (WGS) entry which is preliminary data.</text>
</comment>
<accession>A0A1Q5ST05</accession>
<protein>
    <submittedName>
        <fullName evidence="2">Uncharacterized protein</fullName>
    </submittedName>
</protein>
<evidence type="ECO:0000256" key="1">
    <source>
        <dbReference type="SAM" id="MobiDB-lite"/>
    </source>
</evidence>
<proteinExistence type="predicted"/>
<name>A0A1Q5ST05_9EURO</name>
<feature type="region of interest" description="Disordered" evidence="1">
    <location>
        <begin position="55"/>
        <end position="75"/>
    </location>
</feature>
<organism evidence="2 3">
    <name type="scientific">Penicillium subrubescens</name>
    <dbReference type="NCBI Taxonomy" id="1316194"/>
    <lineage>
        <taxon>Eukaryota</taxon>
        <taxon>Fungi</taxon>
        <taxon>Dikarya</taxon>
        <taxon>Ascomycota</taxon>
        <taxon>Pezizomycotina</taxon>
        <taxon>Eurotiomycetes</taxon>
        <taxon>Eurotiomycetidae</taxon>
        <taxon>Eurotiales</taxon>
        <taxon>Aspergillaceae</taxon>
        <taxon>Penicillium</taxon>
    </lineage>
</organism>
<evidence type="ECO:0000313" key="3">
    <source>
        <dbReference type="Proteomes" id="UP000186955"/>
    </source>
</evidence>
<sequence>MAKLVTERTVTQRTCPDMALLLEIGGWRGLDALRGLASSSRGTMSFGFLSPSVQEEQHGCSKKGRPAAEETLSLV</sequence>
<dbReference type="EMBL" id="MNBE01000754">
    <property type="protein sequence ID" value="OKO91129.1"/>
    <property type="molecule type" value="Genomic_DNA"/>
</dbReference>
<keyword evidence="3" id="KW-1185">Reference proteome</keyword>
<reference evidence="2 3" key="1">
    <citation type="submission" date="2016-10" db="EMBL/GenBank/DDBJ databases">
        <title>Genome sequence of the ascomycete fungus Penicillium subrubescens.</title>
        <authorList>
            <person name="De Vries R.P."/>
            <person name="Peng M."/>
            <person name="Dilokpimol A."/>
            <person name="Hilden K."/>
            <person name="Makela M.R."/>
            <person name="Grigoriev I."/>
            <person name="Riley R."/>
            <person name="Granchi Z."/>
        </authorList>
    </citation>
    <scope>NUCLEOTIDE SEQUENCE [LARGE SCALE GENOMIC DNA]</scope>
    <source>
        <strain evidence="2 3">CBS 132785</strain>
    </source>
</reference>
<evidence type="ECO:0000313" key="2">
    <source>
        <dbReference type="EMBL" id="OKO91129.1"/>
    </source>
</evidence>